<dbReference type="InterPro" id="IPR019734">
    <property type="entry name" value="TPR_rpt"/>
</dbReference>
<accession>A0A5R9Q6C8</accession>
<feature type="signal peptide" evidence="7">
    <location>
        <begin position="1"/>
        <end position="22"/>
    </location>
</feature>
<comment type="catalytic activity">
    <reaction evidence="1">
        <text>ATP + protein L-histidine = ADP + protein N-phospho-L-histidine.</text>
        <dbReference type="EC" id="2.7.13.3"/>
    </reaction>
</comment>
<dbReference type="Proteomes" id="UP000309186">
    <property type="component" value="Unassembled WGS sequence"/>
</dbReference>
<proteinExistence type="predicted"/>
<dbReference type="PROSITE" id="PS50109">
    <property type="entry name" value="HIS_KIN"/>
    <property type="match status" value="1"/>
</dbReference>
<sequence length="721" mass="83281">MLSRLWLFCFLALLTTTTHVNAKSIAELKAIQKLPNNKLKLRAFEQIDPTSLTDQIAACEYYVSYSKALSNEGRSEEAKQRLLNEINSPSFDYNHRWTARLYKDLADIQYHNYDYEDARETIKKAIYHYEKSGNIEFLTHGIVRQASIELRTSHYLKGINIIKTYQKEYQSWLTEKDLSSLFYFYGRAYDHLGEFQTALEFKIKAFEIDKKLNAADKKMANNLFGIADSYNKIGEHQLSYNKFLEALALDRKSDNKQDIGHSLAKLSYQSYKLKLFDLGIEHAEEAISVFRYIKHQRNIAWSKHNLALNYAGKGELRKAIILEEENYSFLNKTKKDYQLKTSVWNHLAELSLVIDNPKKALSYAKQAFEFGDVDTLKDRRQASLSIMHRAYSIMKDFENGYLVQNKLLELQSIEHKENYANRLAFLKNTIEAKEKEQKLAEKEQENLLISNALAQQQNQQMVFIILFIVFVSFTMIIYIKIRQNRVLEQQQRLHLNKLLEQRNQLFSQIAHDLSNPVTVASLHIEAMQHEIIECKPENLSKISEKLTDLNHLVKDLAGLAKLETANFTLSTQQTDLNKFVSDIHDELATQTTEQKLTLGANKFNETFAHIDPLRVKQIIANLYSNAKKYTHKDGEIDVHFAACERYFKIIVQDSAPSVPKEHLGQIFDHLFRVPNMSNTETPGHGIGLSIVKQIVDLHQGEINASESELGGLKIEVDLPLK</sequence>
<dbReference type="Pfam" id="PF02518">
    <property type="entry name" value="HATPase_c"/>
    <property type="match status" value="1"/>
</dbReference>
<reference evidence="9 10" key="1">
    <citation type="submission" date="2018-01" db="EMBL/GenBank/DDBJ databases">
        <title>Co-occurrence of chitin degradation, pigmentation and bioactivity in marine Pseudoalteromonas.</title>
        <authorList>
            <person name="Paulsen S."/>
            <person name="Gram L."/>
            <person name="Machado H."/>
        </authorList>
    </citation>
    <scope>NUCLEOTIDE SEQUENCE [LARGE SCALE GENOMIC DNA]</scope>
    <source>
        <strain evidence="9 10">S3663</strain>
    </source>
</reference>
<dbReference type="EMBL" id="PPSW01000007">
    <property type="protein sequence ID" value="TLX48202.1"/>
    <property type="molecule type" value="Genomic_DNA"/>
</dbReference>
<evidence type="ECO:0000256" key="3">
    <source>
        <dbReference type="ARBA" id="ARBA00022553"/>
    </source>
</evidence>
<dbReference type="EC" id="2.7.13.3" evidence="2"/>
<dbReference type="InterPro" id="IPR003594">
    <property type="entry name" value="HATPase_dom"/>
</dbReference>
<gene>
    <name evidence="9" type="ORF">C1E24_05225</name>
</gene>
<dbReference type="SMART" id="SM00387">
    <property type="entry name" value="HATPase_c"/>
    <property type="match status" value="1"/>
</dbReference>
<evidence type="ECO:0000256" key="6">
    <source>
        <dbReference type="SAM" id="Phobius"/>
    </source>
</evidence>
<dbReference type="PRINTS" id="PR00344">
    <property type="entry name" value="BCTRLSENSOR"/>
</dbReference>
<dbReference type="Gene3D" id="1.25.40.10">
    <property type="entry name" value="Tetratricopeptide repeat domain"/>
    <property type="match status" value="2"/>
</dbReference>
<feature type="coiled-coil region" evidence="5">
    <location>
        <begin position="416"/>
        <end position="459"/>
    </location>
</feature>
<feature type="domain" description="Histidine kinase" evidence="8">
    <location>
        <begin position="508"/>
        <end position="721"/>
    </location>
</feature>
<evidence type="ECO:0000259" key="8">
    <source>
        <dbReference type="PROSITE" id="PS50109"/>
    </source>
</evidence>
<evidence type="ECO:0000256" key="7">
    <source>
        <dbReference type="SAM" id="SignalP"/>
    </source>
</evidence>
<evidence type="ECO:0000256" key="4">
    <source>
        <dbReference type="PROSITE-ProRule" id="PRU00339"/>
    </source>
</evidence>
<dbReference type="InterPro" id="IPR011990">
    <property type="entry name" value="TPR-like_helical_dom_sf"/>
</dbReference>
<dbReference type="InterPro" id="IPR004358">
    <property type="entry name" value="Sig_transdc_His_kin-like_C"/>
</dbReference>
<dbReference type="PANTHER" id="PTHR43547:SF2">
    <property type="entry name" value="HYBRID SIGNAL TRANSDUCTION HISTIDINE KINASE C"/>
    <property type="match status" value="1"/>
</dbReference>
<evidence type="ECO:0000256" key="5">
    <source>
        <dbReference type="SAM" id="Coils"/>
    </source>
</evidence>
<feature type="transmembrane region" description="Helical" evidence="6">
    <location>
        <begin position="461"/>
        <end position="479"/>
    </location>
</feature>
<organism evidence="9 10">
    <name type="scientific">Pseudoalteromonas phenolica</name>
    <dbReference type="NCBI Taxonomy" id="161398"/>
    <lineage>
        <taxon>Bacteria</taxon>
        <taxon>Pseudomonadati</taxon>
        <taxon>Pseudomonadota</taxon>
        <taxon>Gammaproteobacteria</taxon>
        <taxon>Alteromonadales</taxon>
        <taxon>Pseudoalteromonadaceae</taxon>
        <taxon>Pseudoalteromonas</taxon>
    </lineage>
</organism>
<keyword evidence="5" id="KW-0175">Coiled coil</keyword>
<dbReference type="SMART" id="SM00028">
    <property type="entry name" value="TPR"/>
    <property type="match status" value="4"/>
</dbReference>
<dbReference type="PANTHER" id="PTHR43547">
    <property type="entry name" value="TWO-COMPONENT HISTIDINE KINASE"/>
    <property type="match status" value="1"/>
</dbReference>
<dbReference type="InterPro" id="IPR036890">
    <property type="entry name" value="HATPase_C_sf"/>
</dbReference>
<keyword evidence="6" id="KW-0812">Transmembrane</keyword>
<name>A0A5R9Q6C8_9GAMM</name>
<feature type="chain" id="PRO_5024372364" description="histidine kinase" evidence="7">
    <location>
        <begin position="23"/>
        <end position="721"/>
    </location>
</feature>
<dbReference type="SUPFAM" id="SSF47384">
    <property type="entry name" value="Homodimeric domain of signal transducing histidine kinase"/>
    <property type="match status" value="1"/>
</dbReference>
<dbReference type="AlphaFoldDB" id="A0A5R9Q6C8"/>
<dbReference type="Gene3D" id="1.10.287.130">
    <property type="match status" value="1"/>
</dbReference>
<comment type="caution">
    <text evidence="9">The sequence shown here is derived from an EMBL/GenBank/DDBJ whole genome shotgun (WGS) entry which is preliminary data.</text>
</comment>
<evidence type="ECO:0000256" key="1">
    <source>
        <dbReference type="ARBA" id="ARBA00000085"/>
    </source>
</evidence>
<protein>
    <recommendedName>
        <fullName evidence="2">histidine kinase</fullName>
        <ecNumber evidence="2">2.7.13.3</ecNumber>
    </recommendedName>
</protein>
<dbReference type="SUPFAM" id="SSF48452">
    <property type="entry name" value="TPR-like"/>
    <property type="match status" value="2"/>
</dbReference>
<dbReference type="CDD" id="cd00082">
    <property type="entry name" value="HisKA"/>
    <property type="match status" value="1"/>
</dbReference>
<dbReference type="InterPro" id="IPR036097">
    <property type="entry name" value="HisK_dim/P_sf"/>
</dbReference>
<keyword evidence="7" id="KW-0732">Signal</keyword>
<dbReference type="SUPFAM" id="SSF55874">
    <property type="entry name" value="ATPase domain of HSP90 chaperone/DNA topoisomerase II/histidine kinase"/>
    <property type="match status" value="1"/>
</dbReference>
<dbReference type="SMART" id="SM00388">
    <property type="entry name" value="HisKA"/>
    <property type="match status" value="1"/>
</dbReference>
<dbReference type="PROSITE" id="PS50005">
    <property type="entry name" value="TPR"/>
    <property type="match status" value="1"/>
</dbReference>
<keyword evidence="6" id="KW-1133">Transmembrane helix</keyword>
<dbReference type="Gene3D" id="3.30.565.10">
    <property type="entry name" value="Histidine kinase-like ATPase, C-terminal domain"/>
    <property type="match status" value="1"/>
</dbReference>
<dbReference type="Pfam" id="PF00512">
    <property type="entry name" value="HisKA"/>
    <property type="match status" value="1"/>
</dbReference>
<feature type="repeat" description="TPR" evidence="4">
    <location>
        <begin position="179"/>
        <end position="212"/>
    </location>
</feature>
<evidence type="ECO:0000313" key="9">
    <source>
        <dbReference type="EMBL" id="TLX48202.1"/>
    </source>
</evidence>
<dbReference type="GO" id="GO:0000155">
    <property type="term" value="F:phosphorelay sensor kinase activity"/>
    <property type="evidence" value="ECO:0007669"/>
    <property type="project" value="InterPro"/>
</dbReference>
<dbReference type="InterPro" id="IPR003661">
    <property type="entry name" value="HisK_dim/P_dom"/>
</dbReference>
<keyword evidence="6" id="KW-0472">Membrane</keyword>
<keyword evidence="3" id="KW-0597">Phosphoprotein</keyword>
<evidence type="ECO:0000313" key="10">
    <source>
        <dbReference type="Proteomes" id="UP000309186"/>
    </source>
</evidence>
<dbReference type="OrthoDB" id="6288635at2"/>
<evidence type="ECO:0000256" key="2">
    <source>
        <dbReference type="ARBA" id="ARBA00012438"/>
    </source>
</evidence>
<keyword evidence="4" id="KW-0802">TPR repeat</keyword>
<dbReference type="InterPro" id="IPR005467">
    <property type="entry name" value="His_kinase_dom"/>
</dbReference>